<dbReference type="Proteomes" id="UP001589647">
    <property type="component" value="Unassembled WGS sequence"/>
</dbReference>
<evidence type="ECO:0008006" key="3">
    <source>
        <dbReference type="Google" id="ProtNLM"/>
    </source>
</evidence>
<accession>A0ABV5J027</accession>
<dbReference type="EMBL" id="JBHMEI010000102">
    <property type="protein sequence ID" value="MFB9209339.1"/>
    <property type="molecule type" value="Genomic_DNA"/>
</dbReference>
<organism evidence="1 2">
    <name type="scientific">Nonomuraea spiralis</name>
    <dbReference type="NCBI Taxonomy" id="46182"/>
    <lineage>
        <taxon>Bacteria</taxon>
        <taxon>Bacillati</taxon>
        <taxon>Actinomycetota</taxon>
        <taxon>Actinomycetes</taxon>
        <taxon>Streptosporangiales</taxon>
        <taxon>Streptosporangiaceae</taxon>
        <taxon>Nonomuraea</taxon>
    </lineage>
</organism>
<comment type="caution">
    <text evidence="1">The sequence shown here is derived from an EMBL/GenBank/DDBJ whole genome shotgun (WGS) entry which is preliminary data.</text>
</comment>
<name>A0ABV5J027_9ACTN</name>
<sequence>MSERRSGRERRRAAALVLAAAGAMGLVVAGQGVPAQAAGSAVGVKCGFAVHDLTFTTAAPARVIAQGECVPETEDHQLFVKIFRNDTQVFSGGNGVGIVTAIYTCHGSTSSTFRAVWSTGQVDEATFPCG</sequence>
<dbReference type="RefSeq" id="WP_189653177.1">
    <property type="nucleotide sequence ID" value="NZ_BMRC01000037.1"/>
</dbReference>
<gene>
    <name evidence="1" type="ORF">ACFFV7_49720</name>
</gene>
<keyword evidence="2" id="KW-1185">Reference proteome</keyword>
<protein>
    <recommendedName>
        <fullName evidence="3">Secreted protein</fullName>
    </recommendedName>
</protein>
<evidence type="ECO:0000313" key="1">
    <source>
        <dbReference type="EMBL" id="MFB9209339.1"/>
    </source>
</evidence>
<evidence type="ECO:0000313" key="2">
    <source>
        <dbReference type="Proteomes" id="UP001589647"/>
    </source>
</evidence>
<reference evidence="1 2" key="1">
    <citation type="submission" date="2024-09" db="EMBL/GenBank/DDBJ databases">
        <authorList>
            <person name="Sun Q."/>
            <person name="Mori K."/>
        </authorList>
    </citation>
    <scope>NUCLEOTIDE SEQUENCE [LARGE SCALE GENOMIC DNA]</scope>
    <source>
        <strain evidence="1 2">CCM 3426</strain>
    </source>
</reference>
<proteinExistence type="predicted"/>